<sequence length="487" mass="53216">MKRESAIAGVVLNYLPTATNYALAIAYIVVLTRYIPLTQYGYYNALFAIVNAIGSLIPIPGISGAIAREGAIEYIRGGNIRPYFAALVFMSLIMAIIYAAVLVIAIPIYLINGIPHWLLGTVYIYLGTVVAQSLAGALGLYLWLMGRVVTQGAGSTVNMLLMRFLEVLLIVVMRNVYAIAISTLIGSVAQLLYYLGNIKDLVSPILGIGIITSRVKYILEFGFQSWILGYMGILSFSLFTYLVYRYLGPDATGIYGLAAAMVNAVIALGPAVSTVLNSRVSHGLGLGIDVRSIFRDFAIPTFIASAIMVQLIVLALPILPRLGIINGDYVRSIPYASALFASAPFAVAVTVYTSYYWVIGKGWYALVANLVGLGIGLAMYVLLHILGLYMAVVSNYVMYIVILTFFWVLEKWNIMNSTVSIIGLSTFLTLISSWTLPLNDPPITWPAMQLITITITIISLYIVKPLPKSLLDQLPRFARPLLIPFTK</sequence>
<name>F0QSE5_VULM7</name>
<evidence type="ECO:0000313" key="8">
    <source>
        <dbReference type="Proteomes" id="UP000007485"/>
    </source>
</evidence>
<keyword evidence="8" id="KW-1185">Reference proteome</keyword>
<feature type="transmembrane region" description="Helical" evidence="6">
    <location>
        <begin position="12"/>
        <end position="35"/>
    </location>
</feature>
<feature type="transmembrane region" description="Helical" evidence="6">
    <location>
        <begin position="253"/>
        <end position="276"/>
    </location>
</feature>
<dbReference type="PANTHER" id="PTHR30250:SF11">
    <property type="entry name" value="O-ANTIGEN TRANSPORTER-RELATED"/>
    <property type="match status" value="1"/>
</dbReference>
<gene>
    <name evidence="7" type="ordered locus">VMUT_0079</name>
</gene>
<dbReference type="AlphaFoldDB" id="F0QSE5"/>
<feature type="transmembrane region" description="Helical" evidence="6">
    <location>
        <begin position="226"/>
        <end position="247"/>
    </location>
</feature>
<dbReference type="RefSeq" id="WP_013603460.1">
    <property type="nucleotide sequence ID" value="NC_015151.1"/>
</dbReference>
<feature type="transmembrane region" description="Helical" evidence="6">
    <location>
        <begin position="421"/>
        <end position="437"/>
    </location>
</feature>
<feature type="transmembrane region" description="Helical" evidence="6">
    <location>
        <begin position="297"/>
        <end position="319"/>
    </location>
</feature>
<dbReference type="OrthoDB" id="29185at2157"/>
<evidence type="ECO:0000256" key="6">
    <source>
        <dbReference type="SAM" id="Phobius"/>
    </source>
</evidence>
<keyword evidence="4 6" id="KW-1133">Transmembrane helix</keyword>
<evidence type="ECO:0000256" key="5">
    <source>
        <dbReference type="ARBA" id="ARBA00023136"/>
    </source>
</evidence>
<dbReference type="HOGENOM" id="CLU_684438_0_0_2"/>
<feature type="transmembrane region" description="Helical" evidence="6">
    <location>
        <begin position="41"/>
        <end position="62"/>
    </location>
</feature>
<feature type="transmembrane region" description="Helical" evidence="6">
    <location>
        <begin position="363"/>
        <end position="382"/>
    </location>
</feature>
<reference evidence="7 8" key="1">
    <citation type="journal article" date="2011" name="J. Bacteriol.">
        <title>Complete genome sequence of 'Vulcanisaeta moutnovskia' strain 768-28, a novel member of the hyperthermophilic crenarchaeal genus vulcanisaeta.</title>
        <authorList>
            <person name="Gumerov V.M."/>
            <person name="Mardanov A.V."/>
            <person name="Beletsky A.V."/>
            <person name="Prokofeva M.I."/>
            <person name="Bonch-Osmolovskaya E.A."/>
            <person name="Ravin N.V."/>
            <person name="Skryabin K.G."/>
        </authorList>
    </citation>
    <scope>NUCLEOTIDE SEQUENCE [LARGE SCALE GENOMIC DNA]</scope>
    <source>
        <strain evidence="7 8">768-28</strain>
    </source>
</reference>
<feature type="transmembrane region" description="Helical" evidence="6">
    <location>
        <begin position="388"/>
        <end position="409"/>
    </location>
</feature>
<dbReference type="GO" id="GO:0005886">
    <property type="term" value="C:plasma membrane"/>
    <property type="evidence" value="ECO:0007669"/>
    <property type="project" value="UniProtKB-SubCell"/>
</dbReference>
<dbReference type="EMBL" id="CP002529">
    <property type="protein sequence ID" value="ADY00296.1"/>
    <property type="molecule type" value="Genomic_DNA"/>
</dbReference>
<comment type="subcellular location">
    <subcellularLocation>
        <location evidence="1">Cell membrane</location>
        <topology evidence="1">Multi-pass membrane protein</topology>
    </subcellularLocation>
</comment>
<feature type="transmembrane region" description="Helical" evidence="6">
    <location>
        <begin position="122"/>
        <end position="144"/>
    </location>
</feature>
<accession>F0QSE5</accession>
<dbReference type="STRING" id="985053.VMUT_0079"/>
<dbReference type="PANTHER" id="PTHR30250">
    <property type="entry name" value="PST FAMILY PREDICTED COLANIC ACID TRANSPORTER"/>
    <property type="match status" value="1"/>
</dbReference>
<keyword evidence="5 6" id="KW-0472">Membrane</keyword>
<keyword evidence="2" id="KW-1003">Cell membrane</keyword>
<feature type="transmembrane region" description="Helical" evidence="6">
    <location>
        <begin position="443"/>
        <end position="463"/>
    </location>
</feature>
<evidence type="ECO:0000313" key="7">
    <source>
        <dbReference type="EMBL" id="ADY00296.1"/>
    </source>
</evidence>
<feature type="transmembrane region" description="Helical" evidence="6">
    <location>
        <begin position="201"/>
        <end position="219"/>
    </location>
</feature>
<evidence type="ECO:0000256" key="1">
    <source>
        <dbReference type="ARBA" id="ARBA00004651"/>
    </source>
</evidence>
<dbReference type="InterPro" id="IPR050833">
    <property type="entry name" value="Poly_Biosynth_Transport"/>
</dbReference>
<keyword evidence="3 6" id="KW-0812">Transmembrane</keyword>
<feature type="transmembrane region" description="Helical" evidence="6">
    <location>
        <begin position="164"/>
        <end position="195"/>
    </location>
</feature>
<organism evidence="7 8">
    <name type="scientific">Vulcanisaeta moutnovskia (strain 768-28)</name>
    <dbReference type="NCBI Taxonomy" id="985053"/>
    <lineage>
        <taxon>Archaea</taxon>
        <taxon>Thermoproteota</taxon>
        <taxon>Thermoprotei</taxon>
        <taxon>Thermoproteales</taxon>
        <taxon>Thermoproteaceae</taxon>
        <taxon>Vulcanisaeta</taxon>
    </lineage>
</organism>
<evidence type="ECO:0000256" key="2">
    <source>
        <dbReference type="ARBA" id="ARBA00022475"/>
    </source>
</evidence>
<dbReference type="Proteomes" id="UP000007485">
    <property type="component" value="Chromosome"/>
</dbReference>
<proteinExistence type="predicted"/>
<dbReference type="KEGG" id="vmo:VMUT_0079"/>
<dbReference type="GeneID" id="10287731"/>
<evidence type="ECO:0000256" key="4">
    <source>
        <dbReference type="ARBA" id="ARBA00022989"/>
    </source>
</evidence>
<protein>
    <submittedName>
        <fullName evidence="7">Polysaccharide biosynthesis protein</fullName>
    </submittedName>
</protein>
<dbReference type="eggNOG" id="arCOG02209">
    <property type="taxonomic scope" value="Archaea"/>
</dbReference>
<feature type="transmembrane region" description="Helical" evidence="6">
    <location>
        <begin position="83"/>
        <end position="110"/>
    </location>
</feature>
<evidence type="ECO:0000256" key="3">
    <source>
        <dbReference type="ARBA" id="ARBA00022692"/>
    </source>
</evidence>
<feature type="transmembrane region" description="Helical" evidence="6">
    <location>
        <begin position="339"/>
        <end position="358"/>
    </location>
</feature>